<proteinExistence type="predicted"/>
<reference evidence="2 3" key="1">
    <citation type="submission" date="2023-06" db="EMBL/GenBank/DDBJ databases">
        <title>Identification and characterization of horizontal gene transfer across gut microbiota members of farm animals based on homology search.</title>
        <authorList>
            <person name="Schwarzerova J."/>
            <person name="Nykrynova M."/>
            <person name="Jureckova K."/>
            <person name="Cejkova D."/>
            <person name="Rychlik I."/>
        </authorList>
    </citation>
    <scope>NUCLEOTIDE SEQUENCE [LARGE SCALE GENOMIC DNA]</scope>
    <source>
        <strain evidence="2 3">ET340</strain>
    </source>
</reference>
<keyword evidence="1" id="KW-0732">Signal</keyword>
<keyword evidence="3" id="KW-1185">Reference proteome</keyword>
<organism evidence="2 3">
    <name type="scientific">Allofournierella massiliensis</name>
    <dbReference type="NCBI Taxonomy" id="1650663"/>
    <lineage>
        <taxon>Bacteria</taxon>
        <taxon>Bacillati</taxon>
        <taxon>Bacillota</taxon>
        <taxon>Clostridia</taxon>
        <taxon>Eubacteriales</taxon>
        <taxon>Oscillospiraceae</taxon>
        <taxon>Allofournierella</taxon>
    </lineage>
</organism>
<dbReference type="RefSeq" id="WP_289600445.1">
    <property type="nucleotide sequence ID" value="NZ_JAUDCL010000025.1"/>
</dbReference>
<evidence type="ECO:0000256" key="1">
    <source>
        <dbReference type="SAM" id="SignalP"/>
    </source>
</evidence>
<dbReference type="Proteomes" id="UP001529380">
    <property type="component" value="Unassembled WGS sequence"/>
</dbReference>
<gene>
    <name evidence="2" type="ORF">QUW08_12210</name>
</gene>
<protein>
    <submittedName>
        <fullName evidence="2">Uncharacterized protein</fullName>
    </submittedName>
</protein>
<evidence type="ECO:0000313" key="3">
    <source>
        <dbReference type="Proteomes" id="UP001529380"/>
    </source>
</evidence>
<accession>A0ABT7UT47</accession>
<comment type="caution">
    <text evidence="2">The sequence shown here is derived from an EMBL/GenBank/DDBJ whole genome shotgun (WGS) entry which is preliminary data.</text>
</comment>
<feature type="signal peptide" evidence="1">
    <location>
        <begin position="1"/>
        <end position="23"/>
    </location>
</feature>
<dbReference type="EMBL" id="JAUDCL010000025">
    <property type="protein sequence ID" value="MDM8202047.1"/>
    <property type="molecule type" value="Genomic_DNA"/>
</dbReference>
<name>A0ABT7UT47_9FIRM</name>
<feature type="chain" id="PRO_5046863364" evidence="1">
    <location>
        <begin position="24"/>
        <end position="220"/>
    </location>
</feature>
<evidence type="ECO:0000313" key="2">
    <source>
        <dbReference type="EMBL" id="MDM8202047.1"/>
    </source>
</evidence>
<sequence>MKKLISVLLAFVMTTSLALPAFAAEERPAFDHKQDVVLTAEVMNGIKQLDAIGLDGDLIEKLLTVSNHIAFSDDQKTLEIDLSDNVLMNEYGFTEKQIADLKAILNGTYQAPSVSADFLNSHPASRAARFYLSNEQLTMGTLAVLATAAQAGGPALMAAWTGVSTALAGPLGTVAGISTAVLGATFFADLAVKITGALVQGKGVAFYLDWGVPPVKTVIE</sequence>